<keyword evidence="1" id="KW-0732">Signal</keyword>
<name>A0AAD2GDB1_9STRA</name>
<dbReference type="Pfam" id="PF07209">
    <property type="entry name" value="DUF1415"/>
    <property type="match status" value="1"/>
</dbReference>
<reference evidence="2" key="1">
    <citation type="submission" date="2023-08" db="EMBL/GenBank/DDBJ databases">
        <authorList>
            <person name="Audoor S."/>
            <person name="Bilcke G."/>
        </authorList>
    </citation>
    <scope>NUCLEOTIDE SEQUENCE</scope>
</reference>
<dbReference type="Proteomes" id="UP001295423">
    <property type="component" value="Unassembled WGS sequence"/>
</dbReference>
<protein>
    <submittedName>
        <fullName evidence="2">Uncharacterized protein</fullName>
    </submittedName>
</protein>
<feature type="chain" id="PRO_5041965445" evidence="1">
    <location>
        <begin position="29"/>
        <end position="330"/>
    </location>
</feature>
<comment type="caution">
    <text evidence="2">The sequence shown here is derived from an EMBL/GenBank/DDBJ whole genome shotgun (WGS) entry which is preliminary data.</text>
</comment>
<gene>
    <name evidence="2" type="ORF">CYCCA115_LOCUS24170</name>
</gene>
<dbReference type="AlphaFoldDB" id="A0AAD2GDB1"/>
<dbReference type="EMBL" id="CAKOGP040002469">
    <property type="protein sequence ID" value="CAJ1970147.1"/>
    <property type="molecule type" value="Genomic_DNA"/>
</dbReference>
<evidence type="ECO:0000256" key="1">
    <source>
        <dbReference type="SAM" id="SignalP"/>
    </source>
</evidence>
<feature type="signal peptide" evidence="1">
    <location>
        <begin position="1"/>
        <end position="28"/>
    </location>
</feature>
<organism evidence="2 3">
    <name type="scientific">Cylindrotheca closterium</name>
    <dbReference type="NCBI Taxonomy" id="2856"/>
    <lineage>
        <taxon>Eukaryota</taxon>
        <taxon>Sar</taxon>
        <taxon>Stramenopiles</taxon>
        <taxon>Ochrophyta</taxon>
        <taxon>Bacillariophyta</taxon>
        <taxon>Bacillariophyceae</taxon>
        <taxon>Bacillariophycidae</taxon>
        <taxon>Bacillariales</taxon>
        <taxon>Bacillariaceae</taxon>
        <taxon>Cylindrotheca</taxon>
    </lineage>
</organism>
<dbReference type="InterPro" id="IPR009858">
    <property type="entry name" value="DUF1415"/>
</dbReference>
<proteinExistence type="predicted"/>
<accession>A0AAD2GDB1</accession>
<evidence type="ECO:0000313" key="3">
    <source>
        <dbReference type="Proteomes" id="UP001295423"/>
    </source>
</evidence>
<sequence>MMAKSVNLLRIWVFIVTTFYLQTVKVQGWSTGNKINGIVYRNQRQEYAIIQRSISINHWNRRAAFSLSSQANDNDNNTDLEMSNFPEPLVWLWSPSSHGDDDSAMTSKDEEWKPISEVSLLPAAIRTWNWSKHFVLKLGLCPWAKGSLDTPSAMQIFVVPKEQDILYTTGTYANDICLAVADKCLQYCQKYPEKESSIIFLVVFQEEDEDADCVPEETTMDRIGGFHDAYDQWEHFINFYEWFTDLEDDWDLDDIIVAPFHPNWQFGGDGQRLLDFEKKSPYPTVTFVSAKVVEQAGEAATAQIAQKNEETLEGKTLDSLQETWDDSFSI</sequence>
<keyword evidence="3" id="KW-1185">Reference proteome</keyword>
<evidence type="ECO:0000313" key="2">
    <source>
        <dbReference type="EMBL" id="CAJ1970147.1"/>
    </source>
</evidence>